<feature type="region of interest" description="Disordered" evidence="10">
    <location>
        <begin position="33"/>
        <end position="63"/>
    </location>
</feature>
<comment type="subcellular location">
    <subcellularLocation>
        <location evidence="2">Cytoplasm</location>
    </subcellularLocation>
    <subcellularLocation>
        <location evidence="1">Nucleus</location>
    </subcellularLocation>
</comment>
<dbReference type="InterPro" id="IPR024783">
    <property type="entry name" value="TORC_N"/>
</dbReference>
<feature type="compositionally biased region" description="Low complexity" evidence="10">
    <location>
        <begin position="321"/>
        <end position="336"/>
    </location>
</feature>
<evidence type="ECO:0000259" key="11">
    <source>
        <dbReference type="Pfam" id="PF12884"/>
    </source>
</evidence>
<evidence type="ECO:0000313" key="13">
    <source>
        <dbReference type="Proteomes" id="UP000186922"/>
    </source>
</evidence>
<dbReference type="EMBL" id="BDGG01000004">
    <property type="protein sequence ID" value="GAU98142.1"/>
    <property type="molecule type" value="Genomic_DNA"/>
</dbReference>
<dbReference type="Pfam" id="PF12884">
    <property type="entry name" value="TORC_N"/>
    <property type="match status" value="1"/>
</dbReference>
<evidence type="ECO:0000256" key="7">
    <source>
        <dbReference type="ARBA" id="ARBA00023159"/>
    </source>
</evidence>
<keyword evidence="6" id="KW-0805">Transcription regulation</keyword>
<keyword evidence="13" id="KW-1185">Reference proteome</keyword>
<reference evidence="12 13" key="1">
    <citation type="journal article" date="2016" name="Nat. Commun.">
        <title>Extremotolerant tardigrade genome and improved radiotolerance of human cultured cells by tardigrade-unique protein.</title>
        <authorList>
            <person name="Hashimoto T."/>
            <person name="Horikawa D.D."/>
            <person name="Saito Y."/>
            <person name="Kuwahara H."/>
            <person name="Kozuka-Hata H."/>
            <person name="Shin-I T."/>
            <person name="Minakuchi Y."/>
            <person name="Ohishi K."/>
            <person name="Motoyama A."/>
            <person name="Aizu T."/>
            <person name="Enomoto A."/>
            <person name="Kondo K."/>
            <person name="Tanaka S."/>
            <person name="Hara Y."/>
            <person name="Koshikawa S."/>
            <person name="Sagara H."/>
            <person name="Miura T."/>
            <person name="Yokobori S."/>
            <person name="Miyagawa K."/>
            <person name="Suzuki Y."/>
            <person name="Kubo T."/>
            <person name="Oyama M."/>
            <person name="Kohara Y."/>
            <person name="Fujiyama A."/>
            <person name="Arakawa K."/>
            <person name="Katayama T."/>
            <person name="Toyoda A."/>
            <person name="Kunieda T."/>
        </authorList>
    </citation>
    <scope>NUCLEOTIDE SEQUENCE [LARGE SCALE GENOMIC DNA]</scope>
    <source>
        <strain evidence="12 13">YOKOZUNA-1</strain>
    </source>
</reference>
<comment type="similarity">
    <text evidence="3">Belongs to the TORC family.</text>
</comment>
<evidence type="ECO:0000256" key="4">
    <source>
        <dbReference type="ARBA" id="ARBA00022490"/>
    </source>
</evidence>
<proteinExistence type="inferred from homology"/>
<keyword evidence="8" id="KW-0804">Transcription</keyword>
<gene>
    <name evidence="12" type="primary">RvY_09323-1</name>
    <name evidence="12" type="synonym">RvY_09323.1</name>
    <name evidence="12" type="ORF">RvY_09323</name>
</gene>
<feature type="compositionally biased region" description="Low complexity" evidence="10">
    <location>
        <begin position="412"/>
        <end position="434"/>
    </location>
</feature>
<evidence type="ECO:0000256" key="8">
    <source>
        <dbReference type="ARBA" id="ARBA00023163"/>
    </source>
</evidence>
<dbReference type="GO" id="GO:0005634">
    <property type="term" value="C:nucleus"/>
    <property type="evidence" value="ECO:0007669"/>
    <property type="project" value="UniProtKB-SubCell"/>
</dbReference>
<evidence type="ECO:0000256" key="1">
    <source>
        <dbReference type="ARBA" id="ARBA00004123"/>
    </source>
</evidence>
<accession>A0A1D1VDJ3</accession>
<name>A0A1D1VDJ3_RAMVA</name>
<comment type="caution">
    <text evidence="12">The sequence shown here is derived from an EMBL/GenBank/DDBJ whole genome shotgun (WGS) entry which is preliminary data.</text>
</comment>
<protein>
    <recommendedName>
        <fullName evidence="11">Transducer of regulated CREB activity N-terminal domain-containing protein</fullName>
    </recommendedName>
</protein>
<evidence type="ECO:0000256" key="3">
    <source>
        <dbReference type="ARBA" id="ARBA00007167"/>
    </source>
</evidence>
<feature type="compositionally biased region" description="Polar residues" evidence="10">
    <location>
        <begin position="268"/>
        <end position="297"/>
    </location>
</feature>
<dbReference type="PANTHER" id="PTHR13589">
    <property type="entry name" value="CREB-REGULATED TRANSCRIPTION COACTIVATOR"/>
    <property type="match status" value="1"/>
</dbReference>
<evidence type="ECO:0000313" key="12">
    <source>
        <dbReference type="EMBL" id="GAU98142.1"/>
    </source>
</evidence>
<feature type="region of interest" description="Disordered" evidence="10">
    <location>
        <begin position="314"/>
        <end position="364"/>
    </location>
</feature>
<evidence type="ECO:0000256" key="10">
    <source>
        <dbReference type="SAM" id="MobiDB-lite"/>
    </source>
</evidence>
<evidence type="ECO:0000256" key="6">
    <source>
        <dbReference type="ARBA" id="ARBA00023015"/>
    </source>
</evidence>
<dbReference type="AlphaFoldDB" id="A0A1D1VDJ3"/>
<keyword evidence="4" id="KW-0963">Cytoplasm</keyword>
<dbReference type="InterPro" id="IPR024786">
    <property type="entry name" value="TORC"/>
</dbReference>
<dbReference type="OrthoDB" id="8947034at2759"/>
<sequence>MSNPRKFSEKIQIQMQKQEEETRIFNEMMQESQMVKHLHGSHSPVPQQRMLHHPGAGHSMGHPMVQHASRTHHLIPSFPPYPRGGSLPNVNQMVNQSAGIDLQSALDNLEMLQTDRDTSPRGNRHPSPTPQTGHRRHYSPNHKRPMEYDVSQMPSYLLQPPESSHLTKRAHSDSALHQSANPQMMHQGGTQQQQQLHATGFAPTRRSPVQTSKNLVDPHYGLWNDPSKMMTLQNRPKSCEVSPINNYGIDQTRHQHQQQHSHLLPPTSIHNAPGTSNLSSGSLPDLTNPSMNFQTMVSPLDPEDVQAYAQNNGSNAYQNTSSIRPSHSQASSASPQGIRRSSPLRGPEQSRSSSHKKSTEQQPAQVNGISYHMTDSLGNLIDYSNYHSNSIGQNFSSYRSNSSSPGVHAEQLSVGSVNSSPSSPGGTSSLSNTTYTQDPSFLDMQQSVQHKFEQITMDQNGTLQQMNADTYMNNLLNSFATNEFMHRPGQPNELGQIPDIIFTGADDPTGMRSVDYSFLSSANASGSSFYTNGPGGNDPFASQGLSQENIDLLEHVLKIDQYELGMLTDETLRNVIVDPETEEQFRLDNNAQ</sequence>
<evidence type="ECO:0000256" key="2">
    <source>
        <dbReference type="ARBA" id="ARBA00004496"/>
    </source>
</evidence>
<dbReference type="PANTHER" id="PTHR13589:SF15">
    <property type="entry name" value="CREB-REGULATED TRANSCRIPTION COACTIVATOR, ISOFORM B"/>
    <property type="match status" value="1"/>
</dbReference>
<dbReference type="GO" id="GO:0045944">
    <property type="term" value="P:positive regulation of transcription by RNA polymerase II"/>
    <property type="evidence" value="ECO:0007669"/>
    <property type="project" value="TreeGrafter"/>
</dbReference>
<dbReference type="GO" id="GO:0008140">
    <property type="term" value="F:cAMP response element binding protein binding"/>
    <property type="evidence" value="ECO:0007669"/>
    <property type="project" value="InterPro"/>
</dbReference>
<dbReference type="Proteomes" id="UP000186922">
    <property type="component" value="Unassembled WGS sequence"/>
</dbReference>
<feature type="domain" description="Transducer of regulated CREB activity N-terminal" evidence="11">
    <location>
        <begin position="3"/>
        <end position="49"/>
    </location>
</feature>
<feature type="region of interest" description="Disordered" evidence="10">
    <location>
        <begin position="397"/>
        <end position="437"/>
    </location>
</feature>
<keyword evidence="7" id="KW-0010">Activator</keyword>
<keyword evidence="9" id="KW-0539">Nucleus</keyword>
<keyword evidence="5" id="KW-0597">Phosphoprotein</keyword>
<dbReference type="STRING" id="947166.A0A1D1VDJ3"/>
<dbReference type="GO" id="GO:0005737">
    <property type="term" value="C:cytoplasm"/>
    <property type="evidence" value="ECO:0007669"/>
    <property type="project" value="UniProtKB-SubCell"/>
</dbReference>
<evidence type="ECO:0000256" key="9">
    <source>
        <dbReference type="ARBA" id="ARBA00023242"/>
    </source>
</evidence>
<feature type="compositionally biased region" description="Basic residues" evidence="10">
    <location>
        <begin position="133"/>
        <end position="143"/>
    </location>
</feature>
<dbReference type="GO" id="GO:0051289">
    <property type="term" value="P:protein homotetramerization"/>
    <property type="evidence" value="ECO:0007669"/>
    <property type="project" value="InterPro"/>
</dbReference>
<feature type="region of interest" description="Disordered" evidence="10">
    <location>
        <begin position="114"/>
        <end position="176"/>
    </location>
</feature>
<feature type="region of interest" description="Disordered" evidence="10">
    <location>
        <begin position="252"/>
        <end position="297"/>
    </location>
</feature>
<evidence type="ECO:0000256" key="5">
    <source>
        <dbReference type="ARBA" id="ARBA00022553"/>
    </source>
</evidence>
<organism evidence="12 13">
    <name type="scientific">Ramazzottius varieornatus</name>
    <name type="common">Water bear</name>
    <name type="synonym">Tardigrade</name>
    <dbReference type="NCBI Taxonomy" id="947166"/>
    <lineage>
        <taxon>Eukaryota</taxon>
        <taxon>Metazoa</taxon>
        <taxon>Ecdysozoa</taxon>
        <taxon>Tardigrada</taxon>
        <taxon>Eutardigrada</taxon>
        <taxon>Parachela</taxon>
        <taxon>Hypsibioidea</taxon>
        <taxon>Ramazzottiidae</taxon>
        <taxon>Ramazzottius</taxon>
    </lineage>
</organism>